<evidence type="ECO:0008006" key="4">
    <source>
        <dbReference type="Google" id="ProtNLM"/>
    </source>
</evidence>
<dbReference type="EMBL" id="CAJZAH010000010">
    <property type="protein sequence ID" value="CAG9184053.1"/>
    <property type="molecule type" value="Genomic_DNA"/>
</dbReference>
<reference evidence="2 3" key="1">
    <citation type="submission" date="2021-08" db="EMBL/GenBank/DDBJ databases">
        <authorList>
            <person name="Peeters C."/>
        </authorList>
    </citation>
    <scope>NUCLEOTIDE SEQUENCE [LARGE SCALE GENOMIC DNA]</scope>
    <source>
        <strain evidence="2 3">LMG 21510</strain>
    </source>
</reference>
<evidence type="ECO:0000313" key="3">
    <source>
        <dbReference type="Proteomes" id="UP000721236"/>
    </source>
</evidence>
<accession>A0ABN7ZFA2</accession>
<feature type="region of interest" description="Disordered" evidence="1">
    <location>
        <begin position="1"/>
        <end position="20"/>
    </location>
</feature>
<comment type="caution">
    <text evidence="2">The sequence shown here is derived from an EMBL/GenBank/DDBJ whole genome shotgun (WGS) entry which is preliminary data.</text>
</comment>
<dbReference type="InterPro" id="IPR011990">
    <property type="entry name" value="TPR-like_helical_dom_sf"/>
</dbReference>
<dbReference type="Proteomes" id="UP000721236">
    <property type="component" value="Unassembled WGS sequence"/>
</dbReference>
<proteinExistence type="predicted"/>
<keyword evidence="3" id="KW-1185">Reference proteome</keyword>
<gene>
    <name evidence="2" type="ORF">LMG21510_05011</name>
</gene>
<organism evidence="2 3">
    <name type="scientific">Cupriavidus respiraculi</name>
    <dbReference type="NCBI Taxonomy" id="195930"/>
    <lineage>
        <taxon>Bacteria</taxon>
        <taxon>Pseudomonadati</taxon>
        <taxon>Pseudomonadota</taxon>
        <taxon>Betaproteobacteria</taxon>
        <taxon>Burkholderiales</taxon>
        <taxon>Burkholderiaceae</taxon>
        <taxon>Cupriavidus</taxon>
    </lineage>
</organism>
<evidence type="ECO:0000256" key="1">
    <source>
        <dbReference type="SAM" id="MobiDB-lite"/>
    </source>
</evidence>
<dbReference type="SUPFAM" id="SSF81901">
    <property type="entry name" value="HCP-like"/>
    <property type="match status" value="1"/>
</dbReference>
<protein>
    <recommendedName>
        <fullName evidence="4">Lipoprotein</fullName>
    </recommendedName>
</protein>
<evidence type="ECO:0000313" key="2">
    <source>
        <dbReference type="EMBL" id="CAG9184053.1"/>
    </source>
</evidence>
<dbReference type="Gene3D" id="1.25.40.10">
    <property type="entry name" value="Tetratricopeptide repeat domain"/>
    <property type="match status" value="1"/>
</dbReference>
<sequence>MPLNSTLSPRTPGHPTSPPGSFRPVRLLCAAVAFLLGGCSVLVAGTMTLANGLDQSTTQSTVSALRAEQVRDIKALQAAGDPMGDYFFALANAEGWIGEGRVADPLVIMDMYSRAADRGSSDAMIALGLMLFDGRGAPQYTKGVYLPREKQDWKRGLELVERGMRHRCSYAQPLYSATTSPGRRCVVYRSPAEWIWPDFRDGRYKGDKINGYVPIIEKNKTLEDEWRDRDVMCKISREVRQTERGC</sequence>
<name>A0ABN7ZFA2_9BURK</name>